<sequence length="177" mass="20100">MAKPELSQRTLADSLGSSRNQIKIRSSILKYSNRIQELSQPKLRHMLDEEIVGPGSYTPNNLSLSTYSKSPTVSIGRSERFIKTKLSSMKEDIRRIKKQRDLSYINHNISDMITPPKYSFKRTGHKLELAGNPDFPGVGKYSPVAESVLKSFSFTKATKAFDWKKGKSYLANHGWLF</sequence>
<accession>A0A1R2BZI4</accession>
<dbReference type="Proteomes" id="UP000187209">
    <property type="component" value="Unassembled WGS sequence"/>
</dbReference>
<keyword evidence="2" id="KW-1185">Reference proteome</keyword>
<protein>
    <submittedName>
        <fullName evidence="1">Uncharacterized protein</fullName>
    </submittedName>
</protein>
<dbReference type="EMBL" id="MPUH01000355">
    <property type="protein sequence ID" value="OMJ82075.1"/>
    <property type="molecule type" value="Genomic_DNA"/>
</dbReference>
<gene>
    <name evidence="1" type="ORF">SteCoe_17348</name>
</gene>
<comment type="caution">
    <text evidence="1">The sequence shown here is derived from an EMBL/GenBank/DDBJ whole genome shotgun (WGS) entry which is preliminary data.</text>
</comment>
<evidence type="ECO:0000313" key="1">
    <source>
        <dbReference type="EMBL" id="OMJ82075.1"/>
    </source>
</evidence>
<organism evidence="1 2">
    <name type="scientific">Stentor coeruleus</name>
    <dbReference type="NCBI Taxonomy" id="5963"/>
    <lineage>
        <taxon>Eukaryota</taxon>
        <taxon>Sar</taxon>
        <taxon>Alveolata</taxon>
        <taxon>Ciliophora</taxon>
        <taxon>Postciliodesmatophora</taxon>
        <taxon>Heterotrichea</taxon>
        <taxon>Heterotrichida</taxon>
        <taxon>Stentoridae</taxon>
        <taxon>Stentor</taxon>
    </lineage>
</organism>
<dbReference type="AlphaFoldDB" id="A0A1R2BZI4"/>
<proteinExistence type="predicted"/>
<evidence type="ECO:0000313" key="2">
    <source>
        <dbReference type="Proteomes" id="UP000187209"/>
    </source>
</evidence>
<name>A0A1R2BZI4_9CILI</name>
<reference evidence="1 2" key="1">
    <citation type="submission" date="2016-11" db="EMBL/GenBank/DDBJ databases">
        <title>The macronuclear genome of Stentor coeruleus: a giant cell with tiny introns.</title>
        <authorList>
            <person name="Slabodnick M."/>
            <person name="Ruby J.G."/>
            <person name="Reiff S.B."/>
            <person name="Swart E.C."/>
            <person name="Gosai S."/>
            <person name="Prabakaran S."/>
            <person name="Witkowska E."/>
            <person name="Larue G.E."/>
            <person name="Fisher S."/>
            <person name="Freeman R.M."/>
            <person name="Gunawardena J."/>
            <person name="Chu W."/>
            <person name="Stover N.A."/>
            <person name="Gregory B.D."/>
            <person name="Nowacki M."/>
            <person name="Derisi J."/>
            <person name="Roy S.W."/>
            <person name="Marshall W.F."/>
            <person name="Sood P."/>
        </authorList>
    </citation>
    <scope>NUCLEOTIDE SEQUENCE [LARGE SCALE GENOMIC DNA]</scope>
    <source>
        <strain evidence="1">WM001</strain>
    </source>
</reference>